<feature type="compositionally biased region" description="Basic and acidic residues" evidence="1">
    <location>
        <begin position="36"/>
        <end position="45"/>
    </location>
</feature>
<name>A0A0G4KXQ8_VERLO</name>
<evidence type="ECO:0000313" key="2">
    <source>
        <dbReference type="EMBL" id="CRK14547.1"/>
    </source>
</evidence>
<proteinExistence type="predicted"/>
<organism evidence="2 3">
    <name type="scientific">Verticillium longisporum</name>
    <name type="common">Verticillium dahliae var. longisporum</name>
    <dbReference type="NCBI Taxonomy" id="100787"/>
    <lineage>
        <taxon>Eukaryota</taxon>
        <taxon>Fungi</taxon>
        <taxon>Dikarya</taxon>
        <taxon>Ascomycota</taxon>
        <taxon>Pezizomycotina</taxon>
        <taxon>Sordariomycetes</taxon>
        <taxon>Hypocreomycetidae</taxon>
        <taxon>Glomerellales</taxon>
        <taxon>Plectosphaerellaceae</taxon>
        <taxon>Verticillium</taxon>
    </lineage>
</organism>
<dbReference type="AlphaFoldDB" id="A0A0G4KXQ8"/>
<evidence type="ECO:0000256" key="1">
    <source>
        <dbReference type="SAM" id="MobiDB-lite"/>
    </source>
</evidence>
<dbReference type="EMBL" id="CVQI01005113">
    <property type="protein sequence ID" value="CRK14547.1"/>
    <property type="molecule type" value="Genomic_DNA"/>
</dbReference>
<sequence>MSLESKKSGPPAPPLSPSEQDKTNTDDPAISDLDDVVEKANEKDE</sequence>
<reference evidence="3" key="1">
    <citation type="submission" date="2015-05" db="EMBL/GenBank/DDBJ databases">
        <authorList>
            <person name="Fogelqvist Johan"/>
        </authorList>
    </citation>
    <scope>NUCLEOTIDE SEQUENCE [LARGE SCALE GENOMIC DNA]</scope>
</reference>
<feature type="region of interest" description="Disordered" evidence="1">
    <location>
        <begin position="1"/>
        <end position="45"/>
    </location>
</feature>
<dbReference type="Proteomes" id="UP000045706">
    <property type="component" value="Unassembled WGS sequence"/>
</dbReference>
<protein>
    <submittedName>
        <fullName evidence="2">Uncharacterized protein</fullName>
    </submittedName>
</protein>
<evidence type="ECO:0000313" key="3">
    <source>
        <dbReference type="Proteomes" id="UP000045706"/>
    </source>
</evidence>
<gene>
    <name evidence="2" type="ORF">BN1723_010379</name>
</gene>
<accession>A0A0G4KXQ8</accession>